<feature type="compositionally biased region" description="Low complexity" evidence="1">
    <location>
        <begin position="189"/>
        <end position="216"/>
    </location>
</feature>
<evidence type="ECO:0000313" key="2">
    <source>
        <dbReference type="EMBL" id="CAD8156372.1"/>
    </source>
</evidence>
<dbReference type="Proteomes" id="UP000683925">
    <property type="component" value="Unassembled WGS sequence"/>
</dbReference>
<accession>A0A8S1TXR9</accession>
<evidence type="ECO:0000256" key="1">
    <source>
        <dbReference type="SAM" id="MobiDB-lite"/>
    </source>
</evidence>
<comment type="caution">
    <text evidence="2">The sequence shown here is derived from an EMBL/GenBank/DDBJ whole genome shotgun (WGS) entry which is preliminary data.</text>
</comment>
<evidence type="ECO:0000313" key="3">
    <source>
        <dbReference type="Proteomes" id="UP000683925"/>
    </source>
</evidence>
<gene>
    <name evidence="2" type="ORF">POCTA_138.1.T0320070</name>
</gene>
<feature type="region of interest" description="Disordered" evidence="1">
    <location>
        <begin position="181"/>
        <end position="223"/>
    </location>
</feature>
<organism evidence="2 3">
    <name type="scientific">Paramecium octaurelia</name>
    <dbReference type="NCBI Taxonomy" id="43137"/>
    <lineage>
        <taxon>Eukaryota</taxon>
        <taxon>Sar</taxon>
        <taxon>Alveolata</taxon>
        <taxon>Ciliophora</taxon>
        <taxon>Intramacronucleata</taxon>
        <taxon>Oligohymenophorea</taxon>
        <taxon>Peniculida</taxon>
        <taxon>Parameciidae</taxon>
        <taxon>Paramecium</taxon>
    </lineage>
</organism>
<dbReference type="AlphaFoldDB" id="A0A8S1TXR9"/>
<reference evidence="2" key="1">
    <citation type="submission" date="2021-01" db="EMBL/GenBank/DDBJ databases">
        <authorList>
            <consortium name="Genoscope - CEA"/>
            <person name="William W."/>
        </authorList>
    </citation>
    <scope>NUCLEOTIDE SEQUENCE</scope>
</reference>
<dbReference type="OMA" id="YKSNWAN"/>
<sequence length="260" mass="30520">MNLCQPLFFIKETYFHINKLTQIKQCNNSQASFLNVSALFLNQVNLQVCLSLQIKMCKRKYFQKNYQVLLIRFQIINPKKALKMIRIVNPYKSNWANILLNKHYKVEVTCQGNKWVIKKATEDEPSKSMVGFLSSLPKPMQNQGKLFSNTASKQTKNRLNKFIIDQHRQCAFSPNEARYQQNSSLPNLNTNKNEGNNHQNNNNIYNTKKNNKNNNNDIDEKFKPKNNIDNIIKIRLNSESPKQMPIFDINFIKTLQQFKQ</sequence>
<protein>
    <submittedName>
        <fullName evidence="2">Uncharacterized protein</fullName>
    </submittedName>
</protein>
<keyword evidence="3" id="KW-1185">Reference proteome</keyword>
<name>A0A8S1TXR9_PAROT</name>
<dbReference type="EMBL" id="CAJJDP010000032">
    <property type="protein sequence ID" value="CAD8156372.1"/>
    <property type="molecule type" value="Genomic_DNA"/>
</dbReference>
<proteinExistence type="predicted"/>